<dbReference type="EMBL" id="CP111026">
    <property type="protein sequence ID" value="WAR28909.1"/>
    <property type="molecule type" value="Genomic_DNA"/>
</dbReference>
<dbReference type="Proteomes" id="UP001164746">
    <property type="component" value="Chromosome 15"/>
</dbReference>
<evidence type="ECO:0000256" key="2">
    <source>
        <dbReference type="SAM" id="MobiDB-lite"/>
    </source>
</evidence>
<evidence type="ECO:0000313" key="3">
    <source>
        <dbReference type="EMBL" id="WAR28909.1"/>
    </source>
</evidence>
<evidence type="ECO:0000256" key="1">
    <source>
        <dbReference type="SAM" id="Coils"/>
    </source>
</evidence>
<name>A0ABY7G6E3_MYAAR</name>
<feature type="non-terminal residue" evidence="3">
    <location>
        <position position="1"/>
    </location>
</feature>
<gene>
    <name evidence="3" type="ORF">MAR_014613</name>
</gene>
<keyword evidence="4" id="KW-1185">Reference proteome</keyword>
<keyword evidence="1" id="KW-0175">Coiled coil</keyword>
<proteinExistence type="predicted"/>
<organism evidence="3 4">
    <name type="scientific">Mya arenaria</name>
    <name type="common">Soft-shell clam</name>
    <dbReference type="NCBI Taxonomy" id="6604"/>
    <lineage>
        <taxon>Eukaryota</taxon>
        <taxon>Metazoa</taxon>
        <taxon>Spiralia</taxon>
        <taxon>Lophotrochozoa</taxon>
        <taxon>Mollusca</taxon>
        <taxon>Bivalvia</taxon>
        <taxon>Autobranchia</taxon>
        <taxon>Heteroconchia</taxon>
        <taxon>Euheterodonta</taxon>
        <taxon>Imparidentia</taxon>
        <taxon>Neoheterodontei</taxon>
        <taxon>Myida</taxon>
        <taxon>Myoidea</taxon>
        <taxon>Myidae</taxon>
        <taxon>Mya</taxon>
    </lineage>
</organism>
<feature type="compositionally biased region" description="Polar residues" evidence="2">
    <location>
        <begin position="367"/>
        <end position="386"/>
    </location>
</feature>
<feature type="region of interest" description="Disordered" evidence="2">
    <location>
        <begin position="367"/>
        <end position="403"/>
    </location>
</feature>
<accession>A0ABY7G6E3</accession>
<protein>
    <submittedName>
        <fullName evidence="3">Uncharacterized protein</fullName>
    </submittedName>
</protein>
<reference evidence="3" key="1">
    <citation type="submission" date="2022-11" db="EMBL/GenBank/DDBJ databases">
        <title>Centuries of genome instability and evolution in soft-shell clam transmissible cancer (bioRxiv).</title>
        <authorList>
            <person name="Hart S.F.M."/>
            <person name="Yonemitsu M.A."/>
            <person name="Giersch R.M."/>
            <person name="Beal B.F."/>
            <person name="Arriagada G."/>
            <person name="Davis B.W."/>
            <person name="Ostrander E.A."/>
            <person name="Goff S.P."/>
            <person name="Metzger M.J."/>
        </authorList>
    </citation>
    <scope>NUCLEOTIDE SEQUENCE</scope>
    <source>
        <strain evidence="3">MELC-2E11</strain>
        <tissue evidence="3">Siphon/mantle</tissue>
    </source>
</reference>
<evidence type="ECO:0000313" key="4">
    <source>
        <dbReference type="Proteomes" id="UP001164746"/>
    </source>
</evidence>
<sequence length="467" mass="52275">MKGSENCELRGVLVGILVEDILHVILLRSCLGHNSIADTEVVKTGMHISDRDANRGLNSWTMEDGESGNSYFAQNRIALFSCHFGPPINDTCIRESIQCMLFFTLSASEPTKQSCSLSSFVSSSKLMSFAVFGLVAETINHRIDMLEEKISDSEKRITEQVTDKITKVFDKRMSSEMSRMRKDMDNKIGDLRKEISSEMEGLNGKMEEIAKTPPNNSNTEDIKFNIVIRNLPFNESEDIDRKLSDLLRNGLKIQDSRWNGKKALSDSTPGVVVAKCNSLEDKNRILTAKNQLGKTLFYKKVFIHSDQTKEERQLASNMRLIMNTINNGHSNLRVQGTRVVNNRNEGTRNRQPYSNGIHSGFRDEIHSANSEGANNSCSRSNVNNDRSANRGRGAWGNGGQARGNNRGIAESHLKCNEQIFLNGYKWFGNNRDDIHVNAWSGSGGVGLFVKDNIFAEYDVSVVDPSFE</sequence>
<feature type="coiled-coil region" evidence="1">
    <location>
        <begin position="136"/>
        <end position="163"/>
    </location>
</feature>